<sequence>MIQTRSLWAILLSICCCTTAFGQTSSNYRYHRPITGITETWHKLTLPNELIGKLSPDYSDLRIFGISNNHDTVEAPYILRQAQERSLQQEIPFKIINRAHTELASFFTFEVPKKEAINSIRLVFEEQNFDWRLNLQGSQDNQTWYTLAEDYRILSINNSHTQYKFTEVEFPDAKYRYLRVELLVKDRPKLVSANLLHTETIKGNYESYGVFKPNVTNNLKAKQTIASVNLSGLVPISHVKLWIREKFDYYRPITIAYISDSVTTEMGNVYSYETLYSGTLTSLEKRSFECDNAVAKRIAITIDNYDNQPLTIDSVEVCGTVYELIARFTQTADYTLAYGNKNVNTPTYDIEQFTDKIPTEMKSLKLGVEEERGVVTETTLPLFQNKLWLWLVIGAIVVIMGYFTLRMMKQE</sequence>
<protein>
    <recommendedName>
        <fullName evidence="5">F5/8 type C domain-containing protein</fullName>
    </recommendedName>
</protein>
<gene>
    <name evidence="3" type="ORF">SAMN05216323_100668</name>
</gene>
<keyword evidence="1" id="KW-0812">Transmembrane</keyword>
<dbReference type="SUPFAM" id="SSF49785">
    <property type="entry name" value="Galactose-binding domain-like"/>
    <property type="match status" value="1"/>
</dbReference>
<dbReference type="AlphaFoldDB" id="A0A1G6H3G6"/>
<organism evidence="3 4">
    <name type="scientific">Williamwhitmania taraxaci</name>
    <dbReference type="NCBI Taxonomy" id="1640674"/>
    <lineage>
        <taxon>Bacteria</taxon>
        <taxon>Pseudomonadati</taxon>
        <taxon>Bacteroidota</taxon>
        <taxon>Bacteroidia</taxon>
        <taxon>Bacteroidales</taxon>
        <taxon>Williamwhitmaniaceae</taxon>
        <taxon>Williamwhitmania</taxon>
    </lineage>
</organism>
<feature type="signal peptide" evidence="2">
    <location>
        <begin position="1"/>
        <end position="22"/>
    </location>
</feature>
<keyword evidence="4" id="KW-1185">Reference proteome</keyword>
<dbReference type="EMBL" id="FMYP01000006">
    <property type="protein sequence ID" value="SDB88819.1"/>
    <property type="molecule type" value="Genomic_DNA"/>
</dbReference>
<dbReference type="OrthoDB" id="994644at2"/>
<dbReference type="STRING" id="1640674.SAMN05216323_100668"/>
<dbReference type="RefSeq" id="WP_092435568.1">
    <property type="nucleotide sequence ID" value="NZ_FMYP01000006.1"/>
</dbReference>
<dbReference type="Pfam" id="PF13163">
    <property type="entry name" value="DUF3999"/>
    <property type="match status" value="1"/>
</dbReference>
<dbReference type="Proteomes" id="UP000199452">
    <property type="component" value="Unassembled WGS sequence"/>
</dbReference>
<evidence type="ECO:0000313" key="3">
    <source>
        <dbReference type="EMBL" id="SDB88819.1"/>
    </source>
</evidence>
<keyword evidence="1" id="KW-1133">Transmembrane helix</keyword>
<feature type="transmembrane region" description="Helical" evidence="1">
    <location>
        <begin position="387"/>
        <end position="405"/>
    </location>
</feature>
<feature type="chain" id="PRO_5011579861" description="F5/8 type C domain-containing protein" evidence="2">
    <location>
        <begin position="23"/>
        <end position="411"/>
    </location>
</feature>
<keyword evidence="1" id="KW-0472">Membrane</keyword>
<dbReference type="Gene3D" id="2.60.120.260">
    <property type="entry name" value="Galactose-binding domain-like"/>
    <property type="match status" value="1"/>
</dbReference>
<accession>A0A1G6H3G6</accession>
<name>A0A1G6H3G6_9BACT</name>
<proteinExistence type="predicted"/>
<dbReference type="InterPro" id="IPR008979">
    <property type="entry name" value="Galactose-bd-like_sf"/>
</dbReference>
<keyword evidence="2" id="KW-0732">Signal</keyword>
<reference evidence="3 4" key="1">
    <citation type="submission" date="2016-09" db="EMBL/GenBank/DDBJ databases">
        <authorList>
            <person name="Capua I."/>
            <person name="De Benedictis P."/>
            <person name="Joannis T."/>
            <person name="Lombin L.H."/>
            <person name="Cattoli G."/>
        </authorList>
    </citation>
    <scope>NUCLEOTIDE SEQUENCE [LARGE SCALE GENOMIC DNA]</scope>
    <source>
        <strain evidence="3 4">A7P-90m</strain>
    </source>
</reference>
<evidence type="ECO:0000313" key="4">
    <source>
        <dbReference type="Proteomes" id="UP000199452"/>
    </source>
</evidence>
<evidence type="ECO:0000256" key="1">
    <source>
        <dbReference type="SAM" id="Phobius"/>
    </source>
</evidence>
<evidence type="ECO:0008006" key="5">
    <source>
        <dbReference type="Google" id="ProtNLM"/>
    </source>
</evidence>
<evidence type="ECO:0000256" key="2">
    <source>
        <dbReference type="SAM" id="SignalP"/>
    </source>
</evidence>
<dbReference type="InterPro" id="IPR025060">
    <property type="entry name" value="DUF3999"/>
</dbReference>